<sequence length="412" mass="46784">MKGRLMDQLIELLNFLVSPMYKLAIHDYIQFDPDLALPPIPHKVDDVWIEHLTADQLLHDRTYQGTHYRYLPSTILSPLQVDGDWFRRLTTCMLLAALLASPCSTAEYTYLNNVLIPHTQNFDPARRTAFYNCMWYPTDRNPQTRFTDWMNRILEREPSFASKPRTYICNCFALRSIIFDEDFQMETTIEQINIDKLDYMVNPHSRFYFYSHLLNIIDFQNRFSFPAPVYTYPLPTMASVHTLTPEELLNRPTLGTNVEPLDEELLDMLIFDLNMAKLPPSTDVSAFPTLAATADLTATTTQINNFLKLTLDDISTLTPVRIDESTLVQPATIDAEINTTMDQTLNDIPEETTADQSTAMDVAPQEPAAVAVPPAPVVDHHTYLATPAILPGPPIISTVATAKYSAPEEVTY</sequence>
<dbReference type="WBParaSite" id="nRc.2.0.1.t40585-RA">
    <property type="protein sequence ID" value="nRc.2.0.1.t40585-RA"/>
    <property type="gene ID" value="nRc.2.0.1.g40585"/>
</dbReference>
<keyword evidence="1" id="KW-1185">Reference proteome</keyword>
<accession>A0A915KR72</accession>
<reference evidence="2" key="1">
    <citation type="submission" date="2022-11" db="UniProtKB">
        <authorList>
            <consortium name="WormBaseParasite"/>
        </authorList>
    </citation>
    <scope>IDENTIFICATION</scope>
</reference>
<dbReference type="AlphaFoldDB" id="A0A915KR72"/>
<proteinExistence type="predicted"/>
<evidence type="ECO:0000313" key="1">
    <source>
        <dbReference type="Proteomes" id="UP000887565"/>
    </source>
</evidence>
<name>A0A915KR72_ROMCU</name>
<organism evidence="1 2">
    <name type="scientific">Romanomermis culicivorax</name>
    <name type="common">Nematode worm</name>
    <dbReference type="NCBI Taxonomy" id="13658"/>
    <lineage>
        <taxon>Eukaryota</taxon>
        <taxon>Metazoa</taxon>
        <taxon>Ecdysozoa</taxon>
        <taxon>Nematoda</taxon>
        <taxon>Enoplea</taxon>
        <taxon>Dorylaimia</taxon>
        <taxon>Mermithida</taxon>
        <taxon>Mermithoidea</taxon>
        <taxon>Mermithidae</taxon>
        <taxon>Romanomermis</taxon>
    </lineage>
</organism>
<protein>
    <submittedName>
        <fullName evidence="2">Uncharacterized protein</fullName>
    </submittedName>
</protein>
<evidence type="ECO:0000313" key="2">
    <source>
        <dbReference type="WBParaSite" id="nRc.2.0.1.t40585-RA"/>
    </source>
</evidence>
<dbReference type="Proteomes" id="UP000887565">
    <property type="component" value="Unplaced"/>
</dbReference>